<organism evidence="2 3">
    <name type="scientific">Trichosporon asahii var. asahii (strain CBS 8904)</name>
    <name type="common">Yeast</name>
    <dbReference type="NCBI Taxonomy" id="1220162"/>
    <lineage>
        <taxon>Eukaryota</taxon>
        <taxon>Fungi</taxon>
        <taxon>Dikarya</taxon>
        <taxon>Basidiomycota</taxon>
        <taxon>Agaricomycotina</taxon>
        <taxon>Tremellomycetes</taxon>
        <taxon>Trichosporonales</taxon>
        <taxon>Trichosporonaceae</taxon>
        <taxon>Trichosporon</taxon>
    </lineage>
</organism>
<dbReference type="HOGENOM" id="CLU_097661_0_0_1"/>
<feature type="region of interest" description="Disordered" evidence="1">
    <location>
        <begin position="76"/>
        <end position="98"/>
    </location>
</feature>
<dbReference type="EMBL" id="AMBO01000227">
    <property type="protein sequence ID" value="EKD04358.1"/>
    <property type="molecule type" value="Genomic_DNA"/>
</dbReference>
<keyword evidence="3" id="KW-1185">Reference proteome</keyword>
<proteinExistence type="predicted"/>
<dbReference type="InParanoid" id="K1W612"/>
<reference evidence="2 3" key="1">
    <citation type="journal article" date="2012" name="Eukaryot. Cell">
        <title>Genome sequence of the Trichosporon asahii environmental strain CBS 8904.</title>
        <authorList>
            <person name="Yang R.Y."/>
            <person name="Li H.T."/>
            <person name="Zhu H."/>
            <person name="Zhou G.P."/>
            <person name="Wang M."/>
            <person name="Wang L."/>
        </authorList>
    </citation>
    <scope>NUCLEOTIDE SEQUENCE [LARGE SCALE GENOMIC DNA]</scope>
    <source>
        <strain evidence="2 3">CBS 8904</strain>
    </source>
</reference>
<sequence>MSPSPPDPRGFPCAQRYTPDWPLPNFPRHIARWGARVGTHKWKAAAEIGDFEAMAAVLAPAVLDAALERMYDARKPKVPENGHGSEARQPHPERPGHRTFQDWIDLTTQIVREVYASALSSLPPEYQAQAPPVSRVGVLCRNTMNAEWSPSVDSSYYPCSYNRSRPIPLEELELAGCDPRSDANFPDVQEWVRVARGWAEPPPYELLVSAGPVEEIEVNEDEYEETLAELQREARILWRMVAAEPPTNA</sequence>
<dbReference type="AlphaFoldDB" id="K1W612"/>
<name>K1W612_TRIAC</name>
<protein>
    <submittedName>
        <fullName evidence="2">Uncharacterized protein</fullName>
    </submittedName>
</protein>
<dbReference type="Proteomes" id="UP000006757">
    <property type="component" value="Unassembled WGS sequence"/>
</dbReference>
<comment type="caution">
    <text evidence="2">The sequence shown here is derived from an EMBL/GenBank/DDBJ whole genome shotgun (WGS) entry which is preliminary data.</text>
</comment>
<accession>K1W612</accession>
<evidence type="ECO:0000256" key="1">
    <source>
        <dbReference type="SAM" id="MobiDB-lite"/>
    </source>
</evidence>
<gene>
    <name evidence="2" type="ORF">A1Q2_01389</name>
</gene>
<evidence type="ECO:0000313" key="2">
    <source>
        <dbReference type="EMBL" id="EKD04358.1"/>
    </source>
</evidence>
<evidence type="ECO:0000313" key="3">
    <source>
        <dbReference type="Proteomes" id="UP000006757"/>
    </source>
</evidence>